<dbReference type="Proteomes" id="UP000800036">
    <property type="component" value="Unassembled WGS sequence"/>
</dbReference>
<evidence type="ECO:0000313" key="7">
    <source>
        <dbReference type="EMBL" id="KAF1974166.1"/>
    </source>
</evidence>
<dbReference type="Gene3D" id="3.30.40.10">
    <property type="entry name" value="Zinc/RING finger domain, C3HC4 (zinc finger)"/>
    <property type="match status" value="1"/>
</dbReference>
<proteinExistence type="predicted"/>
<evidence type="ECO:0000256" key="5">
    <source>
        <dbReference type="SAM" id="MobiDB-lite"/>
    </source>
</evidence>
<dbReference type="GO" id="GO:0008270">
    <property type="term" value="F:zinc ion binding"/>
    <property type="evidence" value="ECO:0007669"/>
    <property type="project" value="UniProtKB-KW"/>
</dbReference>
<feature type="compositionally biased region" description="Polar residues" evidence="5">
    <location>
        <begin position="974"/>
        <end position="983"/>
    </location>
</feature>
<feature type="region of interest" description="Disordered" evidence="5">
    <location>
        <begin position="571"/>
        <end position="640"/>
    </location>
</feature>
<dbReference type="CDD" id="cd16650">
    <property type="entry name" value="SP-RING_PIAS-like"/>
    <property type="match status" value="1"/>
</dbReference>
<dbReference type="GO" id="GO:0061665">
    <property type="term" value="F:SUMO ligase activity"/>
    <property type="evidence" value="ECO:0007669"/>
    <property type="project" value="TreeGrafter"/>
</dbReference>
<feature type="compositionally biased region" description="Polar residues" evidence="5">
    <location>
        <begin position="64"/>
        <end position="89"/>
    </location>
</feature>
<evidence type="ECO:0000259" key="6">
    <source>
        <dbReference type="PROSITE" id="PS51044"/>
    </source>
</evidence>
<evidence type="ECO:0000256" key="2">
    <source>
        <dbReference type="ARBA" id="ARBA00022771"/>
    </source>
</evidence>
<dbReference type="PANTHER" id="PTHR10782:SF4">
    <property type="entry name" value="TONALLI, ISOFORM E"/>
    <property type="match status" value="1"/>
</dbReference>
<evidence type="ECO:0000256" key="4">
    <source>
        <dbReference type="PROSITE-ProRule" id="PRU00452"/>
    </source>
</evidence>
<keyword evidence="3" id="KW-0862">Zinc</keyword>
<feature type="region of interest" description="Disordered" evidence="5">
    <location>
        <begin position="172"/>
        <end position="303"/>
    </location>
</feature>
<feature type="region of interest" description="Disordered" evidence="5">
    <location>
        <begin position="960"/>
        <end position="997"/>
    </location>
</feature>
<protein>
    <recommendedName>
        <fullName evidence="6">SP-RING-type domain-containing protein</fullName>
    </recommendedName>
</protein>
<name>A0A6A5VGH7_9PLEO</name>
<dbReference type="OrthoDB" id="27975at2759"/>
<feature type="region of interest" description="Disordered" evidence="5">
    <location>
        <begin position="1"/>
        <end position="140"/>
    </location>
</feature>
<dbReference type="InterPro" id="IPR004181">
    <property type="entry name" value="Znf_MIZ"/>
</dbReference>
<dbReference type="InterPro" id="IPR013083">
    <property type="entry name" value="Znf_RING/FYVE/PHD"/>
</dbReference>
<feature type="compositionally biased region" description="Polar residues" evidence="5">
    <location>
        <begin position="292"/>
        <end position="302"/>
    </location>
</feature>
<keyword evidence="1" id="KW-0479">Metal-binding</keyword>
<dbReference type="PANTHER" id="PTHR10782">
    <property type="entry name" value="ZINC FINGER MIZ DOMAIN-CONTAINING PROTEIN"/>
    <property type="match status" value="1"/>
</dbReference>
<feature type="compositionally biased region" description="Low complexity" evidence="5">
    <location>
        <begin position="571"/>
        <end position="600"/>
    </location>
</feature>
<dbReference type="PROSITE" id="PS51044">
    <property type="entry name" value="ZF_SP_RING"/>
    <property type="match status" value="1"/>
</dbReference>
<evidence type="ECO:0000256" key="1">
    <source>
        <dbReference type="ARBA" id="ARBA00022723"/>
    </source>
</evidence>
<dbReference type="GO" id="GO:0016925">
    <property type="term" value="P:protein sumoylation"/>
    <property type="evidence" value="ECO:0007669"/>
    <property type="project" value="TreeGrafter"/>
</dbReference>
<organism evidence="7 8">
    <name type="scientific">Bimuria novae-zelandiae CBS 107.79</name>
    <dbReference type="NCBI Taxonomy" id="1447943"/>
    <lineage>
        <taxon>Eukaryota</taxon>
        <taxon>Fungi</taxon>
        <taxon>Dikarya</taxon>
        <taxon>Ascomycota</taxon>
        <taxon>Pezizomycotina</taxon>
        <taxon>Dothideomycetes</taxon>
        <taxon>Pleosporomycetidae</taxon>
        <taxon>Pleosporales</taxon>
        <taxon>Massarineae</taxon>
        <taxon>Didymosphaeriaceae</taxon>
        <taxon>Bimuria</taxon>
    </lineage>
</organism>
<dbReference type="AlphaFoldDB" id="A0A6A5VGH7"/>
<dbReference type="GO" id="GO:0000785">
    <property type="term" value="C:chromatin"/>
    <property type="evidence" value="ECO:0007669"/>
    <property type="project" value="TreeGrafter"/>
</dbReference>
<sequence>MPSRRGGRGAPPGPPVGHEALTYALGNLGGRQKSWMTTGQAPPLNTLNRPSNAPQKRGREEHTQAGQVSIGDNTHRQPLSNSTSPQLANVVSHRTDSQPFISPTTVLPSPSPSEDTNQDYYTPAQTTTTHGDGLRNISNETLRNSTSTNNVHYMPQNASPEAAFIEGARQAAVPKRPTTIGASPTLANKRMRPSVDPRTRPLPSPLQIQNANVDQHTLGQLGSGGQIQSASPTVNQSFGPVRRQHTQSQSPYQQHAIPPRPPSRPHSNQNGPTSPPVQSPFGPPHQSPLLDQGTTRNKSQMPTWPPALLHVQALSLQALDRFASMNDLPQASSDSKRIKALEMALKDHDWDYLMIHLFYCLLTLNEEGLPDAVSSSPHVPATKEFLSEVLDVNDYLQPLVKQFFMQFPMPLGRLVDRYPEQYNTDLVHFINLMTRAGSYHTLKKRCDERDTPPLMHELVHDMGIKSKLLQRIVFTANIRRLWSRWGLNRGIDSLVQHYEDEAMQLFTTMQNSFYSRLAQSQQKGQNLQLEREAEAQDWVAPFTTLRKKYAAQTRQVLQNQNAHHQMLYPQHQQEEYQQYQQHQQQQQYHHQPQPEYQLQHHPPPLAQTQAKSQPQPVLRPKPLLPPAGYYQPQQHQPNPARFGLHQAHLRSANLQSKARDRLYLYTQSFLREPQHLTEAGHKVERWHFVITPEQFSRIPKETSDKMGSPPLRIVDEKSLLLRLRCVKWTSKNEPNEHSWATSDTSWIPYSNFTLNDKSLEQRKKLYYGKDLPIDITSLVKEGENVLDIAIVRKPNDNRYRDYLLAIEILGVKTHDRLVEDIVAHNYVSAEGTKQRIKDKLLPTTGDDDDDIAFVNSSLTIKLFDPFSGSKMCDIPARGRACEHFDCFDLVTFLETRKKDGDSTVPDVWKCPICNGDARPVHLVVDGFLQEVHEKLRAQGLSETRAIIMSEDGSWKPRVEALEGVADQDDDDAAPTNTGAQQSRPAPEVIDLGDSDDE</sequence>
<reference evidence="7" key="1">
    <citation type="journal article" date="2020" name="Stud. Mycol.">
        <title>101 Dothideomycetes genomes: a test case for predicting lifestyles and emergence of pathogens.</title>
        <authorList>
            <person name="Haridas S."/>
            <person name="Albert R."/>
            <person name="Binder M."/>
            <person name="Bloem J."/>
            <person name="Labutti K."/>
            <person name="Salamov A."/>
            <person name="Andreopoulos B."/>
            <person name="Baker S."/>
            <person name="Barry K."/>
            <person name="Bills G."/>
            <person name="Bluhm B."/>
            <person name="Cannon C."/>
            <person name="Castanera R."/>
            <person name="Culley D."/>
            <person name="Daum C."/>
            <person name="Ezra D."/>
            <person name="Gonzalez J."/>
            <person name="Henrissat B."/>
            <person name="Kuo A."/>
            <person name="Liang C."/>
            <person name="Lipzen A."/>
            <person name="Lutzoni F."/>
            <person name="Magnuson J."/>
            <person name="Mondo S."/>
            <person name="Nolan M."/>
            <person name="Ohm R."/>
            <person name="Pangilinan J."/>
            <person name="Park H.-J."/>
            <person name="Ramirez L."/>
            <person name="Alfaro M."/>
            <person name="Sun H."/>
            <person name="Tritt A."/>
            <person name="Yoshinaga Y."/>
            <person name="Zwiers L.-H."/>
            <person name="Turgeon B."/>
            <person name="Goodwin S."/>
            <person name="Spatafora J."/>
            <person name="Crous P."/>
            <person name="Grigoriev I."/>
        </authorList>
    </citation>
    <scope>NUCLEOTIDE SEQUENCE</scope>
    <source>
        <strain evidence="7">CBS 107.79</strain>
    </source>
</reference>
<dbReference type="Pfam" id="PF02891">
    <property type="entry name" value="zf-MIZ"/>
    <property type="match status" value="1"/>
</dbReference>
<feature type="compositionally biased region" description="Polar residues" evidence="5">
    <location>
        <begin position="114"/>
        <end position="140"/>
    </location>
</feature>
<evidence type="ECO:0000256" key="3">
    <source>
        <dbReference type="ARBA" id="ARBA00022833"/>
    </source>
</evidence>
<accession>A0A6A5VGH7</accession>
<feature type="compositionally biased region" description="Polar residues" evidence="5">
    <location>
        <begin position="606"/>
        <end position="615"/>
    </location>
</feature>
<keyword evidence="8" id="KW-1185">Reference proteome</keyword>
<evidence type="ECO:0000313" key="8">
    <source>
        <dbReference type="Proteomes" id="UP000800036"/>
    </source>
</evidence>
<keyword evidence="2 4" id="KW-0863">Zinc-finger</keyword>
<dbReference type="EMBL" id="ML976676">
    <property type="protein sequence ID" value="KAF1974166.1"/>
    <property type="molecule type" value="Genomic_DNA"/>
</dbReference>
<feature type="compositionally biased region" description="Polar residues" evidence="5">
    <location>
        <begin position="34"/>
        <end position="54"/>
    </location>
</feature>
<feature type="compositionally biased region" description="Polar residues" evidence="5">
    <location>
        <begin position="206"/>
        <end position="217"/>
    </location>
</feature>
<feature type="domain" description="SP-RING-type" evidence="6">
    <location>
        <begin position="847"/>
        <end position="937"/>
    </location>
</feature>
<feature type="compositionally biased region" description="Pro residues" evidence="5">
    <location>
        <begin position="273"/>
        <end position="286"/>
    </location>
</feature>
<gene>
    <name evidence="7" type="ORF">BU23DRAFT_532158</name>
</gene>